<keyword evidence="2" id="KW-1185">Reference proteome</keyword>
<feature type="region of interest" description="Disordered" evidence="1">
    <location>
        <begin position="70"/>
        <end position="115"/>
    </location>
</feature>
<feature type="compositionally biased region" description="Basic and acidic residues" evidence="1">
    <location>
        <begin position="70"/>
        <end position="89"/>
    </location>
</feature>
<feature type="region of interest" description="Disordered" evidence="1">
    <location>
        <begin position="1"/>
        <end position="26"/>
    </location>
</feature>
<dbReference type="AlphaFoldDB" id="A0A5S6QDV7"/>
<reference evidence="3" key="1">
    <citation type="submission" date="2019-12" db="UniProtKB">
        <authorList>
            <consortium name="WormBaseParasite"/>
        </authorList>
    </citation>
    <scope>IDENTIFICATION</scope>
</reference>
<dbReference type="WBParaSite" id="TMUE_1000005413.1">
    <property type="protein sequence ID" value="TMUE_1000005413.1"/>
    <property type="gene ID" value="WBGene00287654"/>
</dbReference>
<name>A0A5S6QDV7_TRIMR</name>
<evidence type="ECO:0000313" key="3">
    <source>
        <dbReference type="WBParaSite" id="TMUE_1000005413.1"/>
    </source>
</evidence>
<proteinExistence type="predicted"/>
<protein>
    <submittedName>
        <fullName evidence="3">Uncharacterized protein</fullName>
    </submittedName>
</protein>
<organism evidence="2 3">
    <name type="scientific">Trichuris muris</name>
    <name type="common">Mouse whipworm</name>
    <dbReference type="NCBI Taxonomy" id="70415"/>
    <lineage>
        <taxon>Eukaryota</taxon>
        <taxon>Metazoa</taxon>
        <taxon>Ecdysozoa</taxon>
        <taxon>Nematoda</taxon>
        <taxon>Enoplea</taxon>
        <taxon>Dorylaimia</taxon>
        <taxon>Trichinellida</taxon>
        <taxon>Trichuridae</taxon>
        <taxon>Trichuris</taxon>
    </lineage>
</organism>
<accession>A0A5S6QDV7</accession>
<sequence length="115" mass="12415">MGDAYGVRSHGRQEQKPRHSQLNAATPEAVAEEGLFTFTLARRHYTFSARTFGIKRPVEDCNIRTTNTSKEEQGCVAGKGEETGADRMGIDGAKGQSPALKARAHPEVIGPSTSE</sequence>
<evidence type="ECO:0000313" key="2">
    <source>
        <dbReference type="Proteomes" id="UP000046395"/>
    </source>
</evidence>
<evidence type="ECO:0000256" key="1">
    <source>
        <dbReference type="SAM" id="MobiDB-lite"/>
    </source>
</evidence>
<dbReference type="Proteomes" id="UP000046395">
    <property type="component" value="Unassembled WGS sequence"/>
</dbReference>